<comment type="subunit">
    <text evidence="4 5">Homodimer.</text>
</comment>
<dbReference type="SUPFAM" id="SSF52440">
    <property type="entry name" value="PreATP-grasp domain"/>
    <property type="match status" value="1"/>
</dbReference>
<comment type="catalytic activity">
    <reaction evidence="4 5">
        <text>5-amino-1-(5-phospho-beta-D-ribosyl)imidazole + hydrogencarbonate + ATP = 5-carboxyamino-1-(5-phospho-D-ribosyl)imidazole + ADP + phosphate + 2 H(+)</text>
        <dbReference type="Rhea" id="RHEA:19317"/>
        <dbReference type="ChEBI" id="CHEBI:15378"/>
        <dbReference type="ChEBI" id="CHEBI:17544"/>
        <dbReference type="ChEBI" id="CHEBI:30616"/>
        <dbReference type="ChEBI" id="CHEBI:43474"/>
        <dbReference type="ChEBI" id="CHEBI:58730"/>
        <dbReference type="ChEBI" id="CHEBI:137981"/>
        <dbReference type="ChEBI" id="CHEBI:456216"/>
        <dbReference type="EC" id="6.3.4.18"/>
    </reaction>
</comment>
<feature type="domain" description="ATP-grasp" evidence="6">
    <location>
        <begin position="110"/>
        <end position="295"/>
    </location>
</feature>
<dbReference type="InterPro" id="IPR005875">
    <property type="entry name" value="PurK"/>
</dbReference>
<feature type="binding site" evidence="4">
    <location>
        <position position="212"/>
    </location>
    <ligand>
        <name>ATP</name>
        <dbReference type="ChEBI" id="CHEBI:30616"/>
    </ligand>
</feature>
<dbReference type="EMBL" id="JBGMEK010000024">
    <property type="protein sequence ID" value="MFA0811655.1"/>
    <property type="molecule type" value="Genomic_DNA"/>
</dbReference>
<feature type="binding site" evidence="4">
    <location>
        <position position="189"/>
    </location>
    <ligand>
        <name>ATP</name>
        <dbReference type="ChEBI" id="CHEBI:30616"/>
    </ligand>
</feature>
<feature type="binding site" evidence="4">
    <location>
        <begin position="181"/>
        <end position="184"/>
    </location>
    <ligand>
        <name>ATP</name>
        <dbReference type="ChEBI" id="CHEBI:30616"/>
    </ligand>
</feature>
<evidence type="ECO:0000259" key="6">
    <source>
        <dbReference type="PROSITE" id="PS50975"/>
    </source>
</evidence>
<comment type="function">
    <text evidence="4">Catalyzes the ATP-dependent conversion of 5-aminoimidazole ribonucleotide (AIR) and HCO(3)(-) to N5-carboxyaminoimidazole ribonucleotide (N5-CAIR).</text>
</comment>
<evidence type="ECO:0000313" key="7">
    <source>
        <dbReference type="EMBL" id="MFA0811655.1"/>
    </source>
</evidence>
<keyword evidence="4 5" id="KW-0436">Ligase</keyword>
<dbReference type="InterPro" id="IPR054350">
    <property type="entry name" value="PurT/PurK_preATP-grasp"/>
</dbReference>
<dbReference type="Proteomes" id="UP001569428">
    <property type="component" value="Unassembled WGS sequence"/>
</dbReference>
<dbReference type="GO" id="GO:0034028">
    <property type="term" value="F:5-(carboxyamino)imidazole ribonucleotide synthase activity"/>
    <property type="evidence" value="ECO:0007669"/>
    <property type="project" value="UniProtKB-EC"/>
</dbReference>
<dbReference type="InterPro" id="IPR003135">
    <property type="entry name" value="ATP-grasp_carboxylate-amine"/>
</dbReference>
<dbReference type="PANTHER" id="PTHR11609">
    <property type="entry name" value="PURINE BIOSYNTHESIS PROTEIN 6/7, PUR6/7"/>
    <property type="match status" value="1"/>
</dbReference>
<dbReference type="Pfam" id="PF17769">
    <property type="entry name" value="PurK_C"/>
    <property type="match status" value="1"/>
</dbReference>
<feature type="binding site" evidence="4">
    <location>
        <begin position="264"/>
        <end position="265"/>
    </location>
    <ligand>
        <name>ATP</name>
        <dbReference type="ChEBI" id="CHEBI:30616"/>
    </ligand>
</feature>
<dbReference type="EC" id="6.3.4.18" evidence="4 5"/>
<organism evidence="7 8">
    <name type="scientific">Microbulbifer epialgicus</name>
    <dbReference type="NCBI Taxonomy" id="393907"/>
    <lineage>
        <taxon>Bacteria</taxon>
        <taxon>Pseudomonadati</taxon>
        <taxon>Pseudomonadota</taxon>
        <taxon>Gammaproteobacteria</taxon>
        <taxon>Cellvibrionales</taxon>
        <taxon>Microbulbiferaceae</taxon>
        <taxon>Microbulbifer</taxon>
    </lineage>
</organism>
<dbReference type="Gene3D" id="3.30.1490.20">
    <property type="entry name" value="ATP-grasp fold, A domain"/>
    <property type="match status" value="1"/>
</dbReference>
<comment type="caution">
    <text evidence="7">The sequence shown here is derived from an EMBL/GenBank/DDBJ whole genome shotgun (WGS) entry which is preliminary data.</text>
</comment>
<dbReference type="PANTHER" id="PTHR11609:SF5">
    <property type="entry name" value="PHOSPHORIBOSYLAMINOIMIDAZOLE CARBOXYLASE"/>
    <property type="match status" value="1"/>
</dbReference>
<dbReference type="InterPro" id="IPR040686">
    <property type="entry name" value="PurK_C"/>
</dbReference>
<dbReference type="InterPro" id="IPR011054">
    <property type="entry name" value="Rudment_hybrid_motif"/>
</dbReference>
<dbReference type="Gene3D" id="3.40.50.20">
    <property type="match status" value="1"/>
</dbReference>
<keyword evidence="3 4" id="KW-0067">ATP-binding</keyword>
<evidence type="ECO:0000256" key="4">
    <source>
        <dbReference type="HAMAP-Rule" id="MF_01928"/>
    </source>
</evidence>
<dbReference type="SUPFAM" id="SSF56059">
    <property type="entry name" value="Glutathione synthetase ATP-binding domain-like"/>
    <property type="match status" value="1"/>
</dbReference>
<dbReference type="InterPro" id="IPR011761">
    <property type="entry name" value="ATP-grasp"/>
</dbReference>
<dbReference type="InterPro" id="IPR016185">
    <property type="entry name" value="PreATP-grasp_dom_sf"/>
</dbReference>
<evidence type="ECO:0000313" key="8">
    <source>
        <dbReference type="Proteomes" id="UP001569428"/>
    </source>
</evidence>
<gene>
    <name evidence="4 5" type="primary">purK</name>
    <name evidence="7" type="ORF">ACCI49_12060</name>
</gene>
<name>A0ABV4NZY7_9GAMM</name>
<evidence type="ECO:0000256" key="2">
    <source>
        <dbReference type="ARBA" id="ARBA00022755"/>
    </source>
</evidence>
<dbReference type="InterPro" id="IPR013815">
    <property type="entry name" value="ATP_grasp_subdomain_1"/>
</dbReference>
<comment type="function">
    <text evidence="5">Catalyzes the ATP-dependent conversion of 5-aminoimidazole ribonucleotide (AIR) and HCO(3)- to N5-carboxyaminoimidazole ribonucleotide (N5-CAIR).</text>
</comment>
<evidence type="ECO:0000256" key="3">
    <source>
        <dbReference type="ARBA" id="ARBA00022840"/>
    </source>
</evidence>
<dbReference type="SUPFAM" id="SSF51246">
    <property type="entry name" value="Rudiment single hybrid motif"/>
    <property type="match status" value="1"/>
</dbReference>
<evidence type="ECO:0000256" key="1">
    <source>
        <dbReference type="ARBA" id="ARBA00022741"/>
    </source>
</evidence>
<feature type="binding site" evidence="4">
    <location>
        <position position="106"/>
    </location>
    <ligand>
        <name>ATP</name>
        <dbReference type="ChEBI" id="CHEBI:30616"/>
    </ligand>
</feature>
<dbReference type="RefSeq" id="WP_371839245.1">
    <property type="nucleotide sequence ID" value="NZ_JBGMEK010000024.1"/>
</dbReference>
<sequence length="365" mass="40388">MSERTRHIAIVGCGQLAQMMAQEGQPLGITFSFLAEEGENTSCVEGLGELIKLEEHESGEALYQALGRPEVITAEREQVDVALLRKLQQFCPVYPDPHIFEKAQHRLREKLALTESGLPVAPFVPALGADELRRALGTLGYPVFIKSCENGYDGKNQWRVKNQAQLEGAIEEAQSQACVVEAAVDFSCEVSLVGVRSVSGEVKTYPLTENLHRQGTLLVSKAPFHDSQLMRQAQGYLDKLMRDWDYVGALTLECFVTTEGLIVNEIAPRVHNSGHWTLVGAESSQFANHLRAILDMPLGDTQCSSPTAMINMLGVNKSPSQKNEGVWLYGKSLKEGRKMGHVILVDNCVHQLSRRSEAVIDELYR</sequence>
<dbReference type="NCBIfam" id="NF004679">
    <property type="entry name" value="PRK06019.1-5"/>
    <property type="match status" value="1"/>
</dbReference>
<feature type="binding site" evidence="4">
    <location>
        <position position="146"/>
    </location>
    <ligand>
        <name>ATP</name>
        <dbReference type="ChEBI" id="CHEBI:30616"/>
    </ligand>
</feature>
<comment type="pathway">
    <text evidence="4 5">Purine metabolism; IMP biosynthesis via de novo pathway; 5-amino-1-(5-phospho-D-ribosyl)imidazole-4-carboxylate from 5-amino-1-(5-phospho-D-ribosyl)imidazole (N5-CAIR route): step 1/2.</text>
</comment>
<comment type="similarity">
    <text evidence="4 5">Belongs to the PurK/PurT family.</text>
</comment>
<keyword evidence="2 4" id="KW-0658">Purine biosynthesis</keyword>
<accession>A0ABV4NZY7</accession>
<keyword evidence="8" id="KW-1185">Reference proteome</keyword>
<reference evidence="7 8" key="1">
    <citation type="submission" date="2024-08" db="EMBL/GenBank/DDBJ databases">
        <authorList>
            <person name="Ishaq N."/>
        </authorList>
    </citation>
    <scope>NUCLEOTIDE SEQUENCE [LARGE SCALE GENOMIC DNA]</scope>
    <source>
        <strain evidence="7 8">DSM 18651</strain>
    </source>
</reference>
<dbReference type="Pfam" id="PF22660">
    <property type="entry name" value="RS_preATP-grasp-like"/>
    <property type="match status" value="1"/>
</dbReference>
<protein>
    <recommendedName>
        <fullName evidence="4 5">N5-carboxyaminoimidazole ribonucleotide synthase</fullName>
        <shortName evidence="4 5">N5-CAIR synthase</shortName>
        <ecNumber evidence="4 5">6.3.4.18</ecNumber>
    </recommendedName>
    <alternativeName>
        <fullName evidence="4 5">5-(carboxyamino)imidazole ribonucleotide synthetase</fullName>
    </alternativeName>
</protein>
<keyword evidence="1 4" id="KW-0547">Nucleotide-binding</keyword>
<evidence type="ECO:0000256" key="5">
    <source>
        <dbReference type="RuleBase" id="RU361200"/>
    </source>
</evidence>
<dbReference type="Gene3D" id="3.30.470.20">
    <property type="entry name" value="ATP-grasp fold, B domain"/>
    <property type="match status" value="1"/>
</dbReference>
<comment type="caution">
    <text evidence="4">Lacks conserved residue(s) required for the propagation of feature annotation.</text>
</comment>
<dbReference type="HAMAP" id="MF_01928">
    <property type="entry name" value="PurK"/>
    <property type="match status" value="1"/>
</dbReference>
<dbReference type="Pfam" id="PF02222">
    <property type="entry name" value="ATP-grasp"/>
    <property type="match status" value="1"/>
</dbReference>
<proteinExistence type="inferred from homology"/>
<dbReference type="NCBIfam" id="TIGR01161">
    <property type="entry name" value="purK"/>
    <property type="match status" value="1"/>
</dbReference>
<dbReference type="PROSITE" id="PS50975">
    <property type="entry name" value="ATP_GRASP"/>
    <property type="match status" value="1"/>
</dbReference>